<dbReference type="InterPro" id="IPR013120">
    <property type="entry name" value="FAR_NAD-bd"/>
</dbReference>
<evidence type="ECO:0000313" key="3">
    <source>
        <dbReference type="EMBL" id="CAG8303809.1"/>
    </source>
</evidence>
<dbReference type="GO" id="GO:0102965">
    <property type="term" value="F:alcohol-forming long-chain fatty acyl-CoA reductase activity"/>
    <property type="evidence" value="ECO:0007669"/>
    <property type="project" value="UniProtKB-EC"/>
</dbReference>
<dbReference type="GO" id="GO:0035336">
    <property type="term" value="P:long-chain fatty-acyl-CoA metabolic process"/>
    <property type="evidence" value="ECO:0007669"/>
    <property type="project" value="TreeGrafter"/>
</dbReference>
<keyword evidence="1" id="KW-0443">Lipid metabolism</keyword>
<dbReference type="GO" id="GO:0080019">
    <property type="term" value="F:alcohol-forming very long-chain fatty acyl-CoA reductase activity"/>
    <property type="evidence" value="ECO:0007669"/>
    <property type="project" value="InterPro"/>
</dbReference>
<evidence type="ECO:0000259" key="2">
    <source>
        <dbReference type="Pfam" id="PF07993"/>
    </source>
</evidence>
<feature type="domain" description="Thioester reductase (TE)" evidence="2">
    <location>
        <begin position="12"/>
        <end position="288"/>
    </location>
</feature>
<accession>A0A9W4ILS3</accession>
<protein>
    <recommendedName>
        <fullName evidence="1">Fatty acyl-CoA reductase</fullName>
        <ecNumber evidence="1">1.2.1.84</ecNumber>
    </recommendedName>
</protein>
<dbReference type="Proteomes" id="UP001152592">
    <property type="component" value="Unassembled WGS sequence"/>
</dbReference>
<comment type="function">
    <text evidence="1">Catalyzes the reduction of fatty acyl-CoA to fatty alcohols.</text>
</comment>
<comment type="caution">
    <text evidence="3">The sequence shown here is derived from an EMBL/GenBank/DDBJ whole genome shotgun (WGS) entry which is preliminary data.</text>
</comment>
<dbReference type="InterPro" id="IPR036291">
    <property type="entry name" value="NAD(P)-bd_dom_sf"/>
</dbReference>
<dbReference type="EMBL" id="CAJVPD010000088">
    <property type="protein sequence ID" value="CAG8303809.1"/>
    <property type="molecule type" value="Genomic_DNA"/>
</dbReference>
<dbReference type="EC" id="1.2.1.84" evidence="1"/>
<name>A0A9W4ILS3_9EURO</name>
<dbReference type="AlphaFoldDB" id="A0A9W4ILS3"/>
<dbReference type="Gene3D" id="3.40.50.720">
    <property type="entry name" value="NAD(P)-binding Rossmann-like Domain"/>
    <property type="match status" value="1"/>
</dbReference>
<keyword evidence="1" id="KW-0560">Oxidoreductase</keyword>
<dbReference type="OrthoDB" id="410267at2759"/>
<gene>
    <name evidence="3" type="ORF">PSALAMII_LOCUS1911</name>
</gene>
<evidence type="ECO:0000256" key="1">
    <source>
        <dbReference type="RuleBase" id="RU363097"/>
    </source>
</evidence>
<dbReference type="SUPFAM" id="SSF51735">
    <property type="entry name" value="NAD(P)-binding Rossmann-fold domains"/>
    <property type="match status" value="1"/>
</dbReference>
<dbReference type="Pfam" id="PF07993">
    <property type="entry name" value="NAD_binding_4"/>
    <property type="match status" value="1"/>
</dbReference>
<organism evidence="3 4">
    <name type="scientific">Penicillium salamii</name>
    <dbReference type="NCBI Taxonomy" id="1612424"/>
    <lineage>
        <taxon>Eukaryota</taxon>
        <taxon>Fungi</taxon>
        <taxon>Dikarya</taxon>
        <taxon>Ascomycota</taxon>
        <taxon>Pezizomycotina</taxon>
        <taxon>Eurotiomycetes</taxon>
        <taxon>Eurotiomycetidae</taxon>
        <taxon>Eurotiales</taxon>
        <taxon>Aspergillaceae</taxon>
        <taxon>Penicillium</taxon>
    </lineage>
</organism>
<keyword evidence="1" id="KW-0521">NADP</keyword>
<dbReference type="InterPro" id="IPR026055">
    <property type="entry name" value="FAR"/>
</dbReference>
<dbReference type="PANTHER" id="PTHR11011:SF45">
    <property type="entry name" value="FATTY ACYL-COA REDUCTASE CG8306-RELATED"/>
    <property type="match status" value="1"/>
</dbReference>
<comment type="catalytic activity">
    <reaction evidence="1">
        <text>a long-chain fatty acyl-CoA + 2 NADPH + 2 H(+) = a long-chain primary fatty alcohol + 2 NADP(+) + CoA</text>
        <dbReference type="Rhea" id="RHEA:52716"/>
        <dbReference type="ChEBI" id="CHEBI:15378"/>
        <dbReference type="ChEBI" id="CHEBI:57287"/>
        <dbReference type="ChEBI" id="CHEBI:57783"/>
        <dbReference type="ChEBI" id="CHEBI:58349"/>
        <dbReference type="ChEBI" id="CHEBI:77396"/>
        <dbReference type="ChEBI" id="CHEBI:83139"/>
        <dbReference type="EC" id="1.2.1.84"/>
    </reaction>
</comment>
<dbReference type="GO" id="GO:0005777">
    <property type="term" value="C:peroxisome"/>
    <property type="evidence" value="ECO:0007669"/>
    <property type="project" value="TreeGrafter"/>
</dbReference>
<proteinExistence type="inferred from homology"/>
<sequence length="421" mass="47784">MWQYFEAKNVLITGASGFLGTALVYRILTKAPIAHIYLITRGGQAHLFEQWSKWLPPSVMKDFLNPAIITVMEGDILKNHIGLGEKDRETLRRKVHVIIHAASSITLSPSLFKVSDSIIQASVRVATYALKFENFERFVYVSTAYANTHLYQESHLFDVPINESIYPLSAQTDRTSREFEDIVNHLSPLELKEHDFPWPYAYCKHLTERLLIKIFENSEKLLILRPSVVGPAQNFPFPGFCVPMSSPCTVAAASLALTPEFTMKISTRSLSPETEATADEVPVDVVVDRLLFHLAQGTSGPVHAVSGVRGRIPFRVFWEQSTRTRRIPWQLRPRWTRVHWHSSELHPISALYVLIGCSFLFSEEKTCNLLGSLGENYKSELQLFTTTPGIEVDFATRSHHVRYCKNQISGTNIWTWILAAL</sequence>
<dbReference type="PANTHER" id="PTHR11011">
    <property type="entry name" value="MALE STERILITY PROTEIN 2-RELATED"/>
    <property type="match status" value="1"/>
</dbReference>
<reference evidence="3" key="1">
    <citation type="submission" date="2021-07" db="EMBL/GenBank/DDBJ databases">
        <authorList>
            <person name="Branca A.L. A."/>
        </authorList>
    </citation>
    <scope>NUCLEOTIDE SEQUENCE</scope>
</reference>
<comment type="similarity">
    <text evidence="1">Belongs to the fatty acyl-CoA reductase family.</text>
</comment>
<evidence type="ECO:0000313" key="4">
    <source>
        <dbReference type="Proteomes" id="UP001152592"/>
    </source>
</evidence>
<keyword evidence="1" id="KW-0444">Lipid biosynthesis</keyword>